<organism evidence="4 5">
    <name type="scientific">Momordica charantia</name>
    <name type="common">Bitter gourd</name>
    <name type="synonym">Balsam pear</name>
    <dbReference type="NCBI Taxonomy" id="3673"/>
    <lineage>
        <taxon>Eukaryota</taxon>
        <taxon>Viridiplantae</taxon>
        <taxon>Streptophyta</taxon>
        <taxon>Embryophyta</taxon>
        <taxon>Tracheophyta</taxon>
        <taxon>Spermatophyta</taxon>
        <taxon>Magnoliopsida</taxon>
        <taxon>eudicotyledons</taxon>
        <taxon>Gunneridae</taxon>
        <taxon>Pentapetalae</taxon>
        <taxon>rosids</taxon>
        <taxon>fabids</taxon>
        <taxon>Cucurbitales</taxon>
        <taxon>Cucurbitaceae</taxon>
        <taxon>Momordiceae</taxon>
        <taxon>Momordica</taxon>
    </lineage>
</organism>
<feature type="transmembrane region" description="Helical" evidence="3">
    <location>
        <begin position="417"/>
        <end position="438"/>
    </location>
</feature>
<feature type="region of interest" description="Disordered" evidence="2">
    <location>
        <begin position="441"/>
        <end position="460"/>
    </location>
</feature>
<evidence type="ECO:0000313" key="5">
    <source>
        <dbReference type="RefSeq" id="XP_022133054.1"/>
    </source>
</evidence>
<dbReference type="GeneID" id="111005741"/>
<feature type="compositionally biased region" description="Basic and acidic residues" evidence="2">
    <location>
        <begin position="451"/>
        <end position="460"/>
    </location>
</feature>
<dbReference type="Proteomes" id="UP000504603">
    <property type="component" value="Unplaced"/>
</dbReference>
<keyword evidence="3" id="KW-0472">Membrane</keyword>
<accession>A0A6J1BUV4</accession>
<dbReference type="KEGG" id="mcha:111005741"/>
<keyword evidence="3" id="KW-0812">Transmembrane</keyword>
<sequence length="460" mass="50882">MPTFTTIALDRLLELGTSKSVDKSLPKPRPASNNSRPPSTKLERRNSASVADRKVQRPQIKPALYTTPEATPLPDSPSSFPPSPYIVNHKRRGPRLLKSFSEVDVSSRKKVNDKEAGNGSVKGSDSNDVQLTNGASVTADTPIPNKGHRDDGLECASSNNIGLSGSVNGDNRATADQLGSNHGNYESSIMMSNGVARDKDSLKVVVTNSVTVGEAEDFFDPQESLSVASNTDGEDNGYERSARFSTPMGEYYDAWEELSYEGVPQPYINDLEAQLREMRLTLLMELEQRKQVEEALNKLQGRWQSLREQLLLAGLTLPSDPTVATEGEQLDSDPAEELCQQVYLARFVSNSIGRGIARAEVETEMEGQLEAKNFEIARLLDRLHYYEAVNHEMSQRNQEAVDLARRERLRRKRRQRWMWGSVATAITLGTAVLAWSYLPAGKDSSSSNHSKAVEHDDATD</sequence>
<evidence type="ECO:0000256" key="3">
    <source>
        <dbReference type="SAM" id="Phobius"/>
    </source>
</evidence>
<protein>
    <submittedName>
        <fullName evidence="5">Uncharacterized protein LOC111005741</fullName>
    </submittedName>
</protein>
<feature type="compositionally biased region" description="Basic and acidic residues" evidence="2">
    <location>
        <begin position="105"/>
        <end position="116"/>
    </location>
</feature>
<dbReference type="PANTHER" id="PTHR35490:SF2">
    <property type="entry name" value="BACTERIOPHAGE N4 ADSORPTION B PROTEIN"/>
    <property type="match status" value="1"/>
</dbReference>
<evidence type="ECO:0000256" key="2">
    <source>
        <dbReference type="SAM" id="MobiDB-lite"/>
    </source>
</evidence>
<proteinExistence type="predicted"/>
<feature type="compositionally biased region" description="Polar residues" evidence="2">
    <location>
        <begin position="121"/>
        <end position="139"/>
    </location>
</feature>
<feature type="compositionally biased region" description="Basic and acidic residues" evidence="2">
    <location>
        <begin position="41"/>
        <end position="55"/>
    </location>
</feature>
<dbReference type="PANTHER" id="PTHR35490">
    <property type="entry name" value="BACTERIOPHAGE N4 ADSORPTION B PROTEIN"/>
    <property type="match status" value="1"/>
</dbReference>
<reference evidence="5" key="1">
    <citation type="submission" date="2025-08" db="UniProtKB">
        <authorList>
            <consortium name="RefSeq"/>
        </authorList>
    </citation>
    <scope>IDENTIFICATION</scope>
    <source>
        <strain evidence="5">OHB3-1</strain>
    </source>
</reference>
<feature type="region of interest" description="Disordered" evidence="2">
    <location>
        <begin position="15"/>
        <end position="151"/>
    </location>
</feature>
<keyword evidence="1" id="KW-0175">Coiled coil</keyword>
<name>A0A6J1BUV4_MOMCH</name>
<dbReference type="RefSeq" id="XP_022133054.1">
    <property type="nucleotide sequence ID" value="XM_022277362.1"/>
</dbReference>
<dbReference type="AlphaFoldDB" id="A0A6J1BUV4"/>
<keyword evidence="3" id="KW-1133">Transmembrane helix</keyword>
<evidence type="ECO:0000256" key="1">
    <source>
        <dbReference type="SAM" id="Coils"/>
    </source>
</evidence>
<evidence type="ECO:0000313" key="4">
    <source>
        <dbReference type="Proteomes" id="UP000504603"/>
    </source>
</evidence>
<keyword evidence="4" id="KW-1185">Reference proteome</keyword>
<gene>
    <name evidence="5" type="primary">LOC111005741</name>
</gene>
<dbReference type="OrthoDB" id="1923043at2759"/>
<feature type="coiled-coil region" evidence="1">
    <location>
        <begin position="268"/>
        <end position="309"/>
    </location>
</feature>
<feature type="compositionally biased region" description="Low complexity" evidence="2">
    <location>
        <begin position="30"/>
        <end position="39"/>
    </location>
</feature>
<feature type="region of interest" description="Disordered" evidence="2">
    <location>
        <begin position="223"/>
        <end position="242"/>
    </location>
</feature>